<accession>A0A5J5KWK4</accession>
<feature type="compositionally biased region" description="Low complexity" evidence="3">
    <location>
        <begin position="213"/>
        <end position="224"/>
    </location>
</feature>
<evidence type="ECO:0000256" key="1">
    <source>
        <dbReference type="ARBA" id="ARBA00010830"/>
    </source>
</evidence>
<feature type="domain" description="Resuscitation-promoting factor core lysozyme-like" evidence="5">
    <location>
        <begin position="48"/>
        <end position="117"/>
    </location>
</feature>
<dbReference type="SUPFAM" id="SSF53955">
    <property type="entry name" value="Lysozyme-like"/>
    <property type="match status" value="1"/>
</dbReference>
<evidence type="ECO:0000259" key="5">
    <source>
        <dbReference type="Pfam" id="PF06737"/>
    </source>
</evidence>
<dbReference type="InterPro" id="IPR023346">
    <property type="entry name" value="Lysozyme-like_dom_sf"/>
</dbReference>
<proteinExistence type="inferred from homology"/>
<sequence length="233" mass="22019">MTNTTSTTTRSRSLLRRSSVGLGGAAVVLGTALAAAPAQAADTGIPVLEQIKTCESGGDYSAVNASSGASGAYQFLDSTWQSLSASSGYTTAASAPESVQDAAAVELYDAQGTSPWLASQSCWAGASATTESSTGAESTSASASVDASVSASADDSAADPVSSSGSAVTVQDVPAASTAAAAAPVQEAAALPATGSETVQPGQSGGPGQDFQSGGAAPAAEGSGAAAGPGGAC</sequence>
<dbReference type="Gene3D" id="1.10.530.10">
    <property type="match status" value="1"/>
</dbReference>
<dbReference type="RefSeq" id="WP_158034722.1">
    <property type="nucleotide sequence ID" value="NZ_ML708626.1"/>
</dbReference>
<feature type="chain" id="PRO_5023885668" evidence="4">
    <location>
        <begin position="41"/>
        <end position="233"/>
    </location>
</feature>
<keyword evidence="7" id="KW-1185">Reference proteome</keyword>
<evidence type="ECO:0000256" key="4">
    <source>
        <dbReference type="SAM" id="SignalP"/>
    </source>
</evidence>
<organism evidence="6 7">
    <name type="scientific">Kocuria coralli</name>
    <dbReference type="NCBI Taxonomy" id="1461025"/>
    <lineage>
        <taxon>Bacteria</taxon>
        <taxon>Bacillati</taxon>
        <taxon>Actinomycetota</taxon>
        <taxon>Actinomycetes</taxon>
        <taxon>Micrococcales</taxon>
        <taxon>Micrococcaceae</taxon>
        <taxon>Kocuria</taxon>
    </lineage>
</organism>
<keyword evidence="4" id="KW-0732">Signal</keyword>
<dbReference type="GO" id="GO:0016787">
    <property type="term" value="F:hydrolase activity"/>
    <property type="evidence" value="ECO:0007669"/>
    <property type="project" value="UniProtKB-KW"/>
</dbReference>
<dbReference type="Pfam" id="PF06737">
    <property type="entry name" value="Transglycosylas"/>
    <property type="match status" value="1"/>
</dbReference>
<comment type="similarity">
    <text evidence="1">Belongs to the transglycosylase family. Rpf subfamily.</text>
</comment>
<evidence type="ECO:0000256" key="2">
    <source>
        <dbReference type="ARBA" id="ARBA00022801"/>
    </source>
</evidence>
<feature type="signal peptide" evidence="4">
    <location>
        <begin position="1"/>
        <end position="40"/>
    </location>
</feature>
<evidence type="ECO:0000313" key="7">
    <source>
        <dbReference type="Proteomes" id="UP000325957"/>
    </source>
</evidence>
<dbReference type="InterPro" id="IPR006311">
    <property type="entry name" value="TAT_signal"/>
</dbReference>
<dbReference type="InterPro" id="IPR010618">
    <property type="entry name" value="RPF"/>
</dbReference>
<dbReference type="CDD" id="cd13925">
    <property type="entry name" value="RPF"/>
    <property type="match status" value="1"/>
</dbReference>
<feature type="region of interest" description="Disordered" evidence="3">
    <location>
        <begin position="188"/>
        <end position="233"/>
    </location>
</feature>
<protein>
    <submittedName>
        <fullName evidence="6">Transglycosylase</fullName>
    </submittedName>
</protein>
<dbReference type="AlphaFoldDB" id="A0A5J5KWK4"/>
<comment type="caution">
    <text evidence="6">The sequence shown here is derived from an EMBL/GenBank/DDBJ whole genome shotgun (WGS) entry which is preliminary data.</text>
</comment>
<dbReference type="EMBL" id="SZWF01000022">
    <property type="protein sequence ID" value="KAA9393285.1"/>
    <property type="molecule type" value="Genomic_DNA"/>
</dbReference>
<dbReference type="Proteomes" id="UP000325957">
    <property type="component" value="Unassembled WGS sequence"/>
</dbReference>
<keyword evidence="2" id="KW-0378">Hydrolase</keyword>
<reference evidence="6 7" key="1">
    <citation type="submission" date="2019-05" db="EMBL/GenBank/DDBJ databases">
        <title>Kocuria coralli sp. nov., a novel actinobacterium isolated from coral reef seawater.</title>
        <authorList>
            <person name="Li J."/>
        </authorList>
    </citation>
    <scope>NUCLEOTIDE SEQUENCE [LARGE SCALE GENOMIC DNA]</scope>
    <source>
        <strain evidence="6 7">SCSIO 13007</strain>
    </source>
</reference>
<dbReference type="PROSITE" id="PS51318">
    <property type="entry name" value="TAT"/>
    <property type="match status" value="1"/>
</dbReference>
<evidence type="ECO:0000256" key="3">
    <source>
        <dbReference type="SAM" id="MobiDB-lite"/>
    </source>
</evidence>
<gene>
    <name evidence="6" type="ORF">FCK90_12925</name>
</gene>
<evidence type="ECO:0000313" key="6">
    <source>
        <dbReference type="EMBL" id="KAA9393285.1"/>
    </source>
</evidence>
<name>A0A5J5KWK4_9MICC</name>